<accession>C7R4G4</accession>
<dbReference type="GO" id="GO:0015450">
    <property type="term" value="F:protein-transporting ATPase activity"/>
    <property type="evidence" value="ECO:0007669"/>
    <property type="project" value="InterPro"/>
</dbReference>
<keyword evidence="12" id="KW-1185">Reference proteome</keyword>
<dbReference type="NCBIfam" id="TIGR00966">
    <property type="entry name" value="transloc_SecF"/>
    <property type="match status" value="1"/>
</dbReference>
<comment type="similarity">
    <text evidence="9">Belongs to the SecD/SecF family. SecF subfamily.</text>
</comment>
<dbReference type="GO" id="GO:0043952">
    <property type="term" value="P:protein transport by the Sec complex"/>
    <property type="evidence" value="ECO:0007669"/>
    <property type="project" value="UniProtKB-UniRule"/>
</dbReference>
<dbReference type="EMBL" id="CP001706">
    <property type="protein sequence ID" value="ACV09021.1"/>
    <property type="molecule type" value="Genomic_DNA"/>
</dbReference>
<dbReference type="GO" id="GO:0065002">
    <property type="term" value="P:intracellular protein transmembrane transport"/>
    <property type="evidence" value="ECO:0007669"/>
    <property type="project" value="UniProtKB-UniRule"/>
</dbReference>
<dbReference type="Pfam" id="PF02355">
    <property type="entry name" value="SecD_SecF_C"/>
    <property type="match status" value="1"/>
</dbReference>
<evidence type="ECO:0000313" key="12">
    <source>
        <dbReference type="Proteomes" id="UP000000628"/>
    </source>
</evidence>
<dbReference type="SUPFAM" id="SSF82866">
    <property type="entry name" value="Multidrug efflux transporter AcrB transmembrane domain"/>
    <property type="match status" value="1"/>
</dbReference>
<keyword evidence="4 9" id="KW-0812">Transmembrane</keyword>
<dbReference type="KEGG" id="jde:Jden_1365"/>
<feature type="transmembrane region" description="Helical" evidence="9">
    <location>
        <begin position="169"/>
        <end position="189"/>
    </location>
</feature>
<keyword evidence="8 9" id="KW-0472">Membrane</keyword>
<dbReference type="InterPro" id="IPR005665">
    <property type="entry name" value="SecF_bac"/>
</dbReference>
<dbReference type="InterPro" id="IPR022813">
    <property type="entry name" value="SecD/SecF_arch_bac"/>
</dbReference>
<dbReference type="Gene3D" id="1.20.1640.10">
    <property type="entry name" value="Multidrug efflux transporter AcrB transmembrane domain"/>
    <property type="match status" value="1"/>
</dbReference>
<dbReference type="RefSeq" id="WP_015771649.1">
    <property type="nucleotide sequence ID" value="NC_013174.1"/>
</dbReference>
<comment type="function">
    <text evidence="9">Part of the Sec protein translocase complex. Interacts with the SecYEG preprotein conducting channel. SecDF uses the proton motive force (PMF) to complete protein translocation after the ATP-dependent function of SecA.</text>
</comment>
<dbReference type="Pfam" id="PF07549">
    <property type="entry name" value="Sec_GG"/>
    <property type="match status" value="1"/>
</dbReference>
<gene>
    <name evidence="9" type="primary">secF</name>
    <name evidence="11" type="ordered locus">Jden_1365</name>
</gene>
<keyword evidence="6 9" id="KW-1133">Transmembrane helix</keyword>
<organism evidence="11 12">
    <name type="scientific">Jonesia denitrificans (strain ATCC 14870 / DSM 20603 / BCRC 15368 / CIP 55.134 / JCM 11481 / NBRC 15587 / NCTC 10816 / Prevot 55134)</name>
    <name type="common">Listeria denitrificans</name>
    <dbReference type="NCBI Taxonomy" id="471856"/>
    <lineage>
        <taxon>Bacteria</taxon>
        <taxon>Bacillati</taxon>
        <taxon>Actinomycetota</taxon>
        <taxon>Actinomycetes</taxon>
        <taxon>Micrococcales</taxon>
        <taxon>Jonesiaceae</taxon>
        <taxon>Jonesia</taxon>
    </lineage>
</organism>
<sequence>MARRFSQWGNDLYTGARSYDVVGKRRTFFLLALATILISVAILGIRGLNLGIEFRGGSQFTLTNVDTSDQTSAVDAVTSVSPSEVARVANVGTNALRVQTSELTDIEVQEVRQALADAYGVTADDVASSYVGPTWGQDVSTKAFTGIAVFLVLVMLVMSLYFRAWRSAAATILALFHDLIITLGVYALVGWEVSPATIIGLLTILAYSIYDTVVVFDKVRENTDNLNGQYLATYAERANLAVNQTMVRSINTSVVALLPVASILFIGAFLLGAGTLRDISLALFVGMGIGTYSSIFLATPIQVALREREPAIREHNEQVAAVREARATGADPSQVVGVSLTQGADEKNIVPGVRLANRAQPKKRKR</sequence>
<feature type="transmembrane region" description="Helical" evidence="9">
    <location>
        <begin position="195"/>
        <end position="216"/>
    </location>
</feature>
<dbReference type="STRING" id="471856.Jden_1365"/>
<dbReference type="PRINTS" id="PR01755">
    <property type="entry name" value="SECFTRNLCASE"/>
</dbReference>
<keyword evidence="7 9" id="KW-0811">Translocation</keyword>
<dbReference type="eggNOG" id="COG0341">
    <property type="taxonomic scope" value="Bacteria"/>
</dbReference>
<proteinExistence type="inferred from homology"/>
<dbReference type="GO" id="GO:0005886">
    <property type="term" value="C:plasma membrane"/>
    <property type="evidence" value="ECO:0007669"/>
    <property type="project" value="UniProtKB-SubCell"/>
</dbReference>
<evidence type="ECO:0000256" key="8">
    <source>
        <dbReference type="ARBA" id="ARBA00023136"/>
    </source>
</evidence>
<feature type="domain" description="Protein export membrane protein SecD/SecF C-terminal" evidence="10">
    <location>
        <begin position="122"/>
        <end position="307"/>
    </location>
</feature>
<evidence type="ECO:0000259" key="10">
    <source>
        <dbReference type="Pfam" id="PF02355"/>
    </source>
</evidence>
<evidence type="ECO:0000256" key="9">
    <source>
        <dbReference type="HAMAP-Rule" id="MF_01464"/>
    </source>
</evidence>
<evidence type="ECO:0000256" key="1">
    <source>
        <dbReference type="ARBA" id="ARBA00004651"/>
    </source>
</evidence>
<evidence type="ECO:0000256" key="5">
    <source>
        <dbReference type="ARBA" id="ARBA00022927"/>
    </source>
</evidence>
<name>C7R4G4_JONDD</name>
<dbReference type="InterPro" id="IPR048634">
    <property type="entry name" value="SecD_SecF_C"/>
</dbReference>
<keyword evidence="3 9" id="KW-1003">Cell membrane</keyword>
<comment type="subunit">
    <text evidence="9">Forms a complex with SecD. Part of the essential Sec protein translocation apparatus which comprises SecA, SecYEG and auxiliary proteins SecDF. Other proteins may also be involved.</text>
</comment>
<dbReference type="HOGENOM" id="CLU_050012_2_0_11"/>
<comment type="subcellular location">
    <subcellularLocation>
        <location evidence="1 9">Cell membrane</location>
        <topology evidence="1 9">Multi-pass membrane protein</topology>
    </subcellularLocation>
</comment>
<dbReference type="AlphaFoldDB" id="C7R4G4"/>
<dbReference type="PANTHER" id="PTHR30081">
    <property type="entry name" value="PROTEIN-EXPORT MEMBRANE PROTEIN SEC"/>
    <property type="match status" value="1"/>
</dbReference>
<feature type="transmembrane region" description="Helical" evidence="9">
    <location>
        <begin position="27"/>
        <end position="45"/>
    </location>
</feature>
<reference evidence="11 12" key="1">
    <citation type="journal article" date="2009" name="Stand. Genomic Sci.">
        <title>Complete genome sequence of Jonesia denitrificans type strain (Prevot 55134).</title>
        <authorList>
            <person name="Pukall R."/>
            <person name="Gehrich-Schroter G."/>
            <person name="Lapidus A."/>
            <person name="Nolan M."/>
            <person name="Glavina Del Rio T."/>
            <person name="Lucas S."/>
            <person name="Chen F."/>
            <person name="Tice H."/>
            <person name="Pitluck S."/>
            <person name="Cheng J.F."/>
            <person name="Copeland A."/>
            <person name="Saunders E."/>
            <person name="Brettin T."/>
            <person name="Detter J.C."/>
            <person name="Bruce D."/>
            <person name="Goodwin L."/>
            <person name="Pati A."/>
            <person name="Ivanova N."/>
            <person name="Mavromatis K."/>
            <person name="Ovchinnikova G."/>
            <person name="Chen A."/>
            <person name="Palaniappan K."/>
            <person name="Land M."/>
            <person name="Hauser L."/>
            <person name="Chang Y.J."/>
            <person name="Jeffries C.D."/>
            <person name="Chain P."/>
            <person name="Goker M."/>
            <person name="Bristow J."/>
            <person name="Eisen J.A."/>
            <person name="Markowitz V."/>
            <person name="Hugenholtz P."/>
            <person name="Kyrpides N.C."/>
            <person name="Klenk H.P."/>
            <person name="Han C."/>
        </authorList>
    </citation>
    <scope>NUCLEOTIDE SEQUENCE [LARGE SCALE GENOMIC DNA]</scope>
    <source>
        <strain evidence="12">ATCC 14870 / DSM 20603 / BCRC 15368 / CIP 55.134 / JCM 11481 / NBRC 15587 / NCTC 10816 / Prevot 55134</strain>
    </source>
</reference>
<feature type="transmembrane region" description="Helical" evidence="9">
    <location>
        <begin position="143"/>
        <end position="162"/>
    </location>
</feature>
<feature type="transmembrane region" description="Helical" evidence="9">
    <location>
        <begin position="254"/>
        <end position="273"/>
    </location>
</feature>
<feature type="transmembrane region" description="Helical" evidence="9">
    <location>
        <begin position="279"/>
        <end position="298"/>
    </location>
</feature>
<dbReference type="PANTHER" id="PTHR30081:SF8">
    <property type="entry name" value="PROTEIN TRANSLOCASE SUBUNIT SECF"/>
    <property type="match status" value="1"/>
</dbReference>
<dbReference type="InterPro" id="IPR022646">
    <property type="entry name" value="SecD/SecF_CS"/>
</dbReference>
<evidence type="ECO:0000313" key="11">
    <source>
        <dbReference type="EMBL" id="ACV09021.1"/>
    </source>
</evidence>
<evidence type="ECO:0000256" key="2">
    <source>
        <dbReference type="ARBA" id="ARBA00022448"/>
    </source>
</evidence>
<dbReference type="OrthoDB" id="9774769at2"/>
<evidence type="ECO:0000256" key="4">
    <source>
        <dbReference type="ARBA" id="ARBA00022692"/>
    </source>
</evidence>
<dbReference type="InterPro" id="IPR022645">
    <property type="entry name" value="SecD/SecF_bac"/>
</dbReference>
<evidence type="ECO:0000256" key="3">
    <source>
        <dbReference type="ARBA" id="ARBA00022475"/>
    </source>
</evidence>
<evidence type="ECO:0000256" key="6">
    <source>
        <dbReference type="ARBA" id="ARBA00022989"/>
    </source>
</evidence>
<dbReference type="Proteomes" id="UP000000628">
    <property type="component" value="Chromosome"/>
</dbReference>
<protein>
    <recommendedName>
        <fullName evidence="9">Protein-export membrane protein SecF</fullName>
    </recommendedName>
</protein>
<keyword evidence="2 9" id="KW-0813">Transport</keyword>
<evidence type="ECO:0000256" key="7">
    <source>
        <dbReference type="ARBA" id="ARBA00023010"/>
    </source>
</evidence>
<dbReference type="GO" id="GO:0006605">
    <property type="term" value="P:protein targeting"/>
    <property type="evidence" value="ECO:0007669"/>
    <property type="project" value="UniProtKB-UniRule"/>
</dbReference>
<dbReference type="HAMAP" id="MF_01464_B">
    <property type="entry name" value="SecF_B"/>
    <property type="match status" value="1"/>
</dbReference>
<keyword evidence="5 9" id="KW-0653">Protein transport</keyword>